<evidence type="ECO:0000313" key="1">
    <source>
        <dbReference type="EMBL" id="ABQ29174.1"/>
    </source>
</evidence>
<keyword evidence="1" id="KW-0614">Plasmid</keyword>
<dbReference type="eggNOG" id="ENOG5032XGJ">
    <property type="taxonomic scope" value="Bacteria"/>
</dbReference>
<organism evidence="1 2">
    <name type="scientific">Acidiphilium cryptum (strain JF-5)</name>
    <dbReference type="NCBI Taxonomy" id="349163"/>
    <lineage>
        <taxon>Bacteria</taxon>
        <taxon>Pseudomonadati</taxon>
        <taxon>Pseudomonadota</taxon>
        <taxon>Alphaproteobacteria</taxon>
        <taxon>Acetobacterales</taxon>
        <taxon>Acidocellaceae</taxon>
        <taxon>Acidiphilium</taxon>
    </lineage>
</organism>
<accession>A5FU92</accession>
<gene>
    <name evidence="1" type="ordered locus">Acry_3577</name>
</gene>
<dbReference type="EMBL" id="CP000692">
    <property type="protein sequence ID" value="ABQ29174.1"/>
    <property type="molecule type" value="Genomic_DNA"/>
</dbReference>
<geneLocation type="plasmid" evidence="1 2">
    <name>pACRY04</name>
</geneLocation>
<dbReference type="RefSeq" id="WP_011930839.1">
    <property type="nucleotide sequence ID" value="NC_009470.1"/>
</dbReference>
<dbReference type="HOGENOM" id="CLU_1420640_0_0_5"/>
<dbReference type="AlphaFoldDB" id="A5FU92"/>
<sequence>MALEADYLEALGLLGRVCEEYRRETGSPAYLVGGAAVALWTGGAFHSADFDLIVAAEERFHEILLQRGFCPEDRAGKLKVGYYHPDYPQFGWQLVTGPMFDGRADRMRVAQFQIDAGSAVVLPAIEDLIADRLGQYAGGKPPDESRLNQARVLFEMADRIDSAYLKKRVEEEGGDISLLNGLNSELEP</sequence>
<dbReference type="Proteomes" id="UP000000245">
    <property type="component" value="Plasmid pACRY04"/>
</dbReference>
<keyword evidence="2" id="KW-1185">Reference proteome</keyword>
<reference evidence="1 2" key="1">
    <citation type="submission" date="2007-05" db="EMBL/GenBank/DDBJ databases">
        <title>Complete sequence of plasmid4 pACRY04 of Acidiphilium cryptum JF-5.</title>
        <authorList>
            <consortium name="US DOE Joint Genome Institute"/>
            <person name="Copeland A."/>
            <person name="Lucas S."/>
            <person name="Lapidus A."/>
            <person name="Barry K."/>
            <person name="Detter J.C."/>
            <person name="Glavina del Rio T."/>
            <person name="Hammon N."/>
            <person name="Israni S."/>
            <person name="Dalin E."/>
            <person name="Tice H."/>
            <person name="Pitluck S."/>
            <person name="Sims D."/>
            <person name="Brettin T."/>
            <person name="Bruce D."/>
            <person name="Han C."/>
            <person name="Schmutz J."/>
            <person name="Larimer F."/>
            <person name="Land M."/>
            <person name="Hauser L."/>
            <person name="Kyrpides N."/>
            <person name="Kim E."/>
            <person name="Magnuson T."/>
            <person name="Richardson P."/>
        </authorList>
    </citation>
    <scope>NUCLEOTIDE SEQUENCE [LARGE SCALE GENOMIC DNA]</scope>
    <source>
        <strain evidence="2">JF-5</strain>
        <plasmid evidence="2">Plasmid pACRY04</plasmid>
    </source>
</reference>
<name>A5FU92_ACICJ</name>
<proteinExistence type="predicted"/>
<evidence type="ECO:0000313" key="2">
    <source>
        <dbReference type="Proteomes" id="UP000000245"/>
    </source>
</evidence>
<dbReference type="KEGG" id="acr:Acry_3577"/>
<protein>
    <submittedName>
        <fullName evidence="1">Uncharacterized protein</fullName>
    </submittedName>
</protein>